<sequence>MKNKTDEEWKADRKWLMQMKRELSYKLEDAKNNRVSYHVSEIECYIKNLERITE</sequence>
<proteinExistence type="predicted"/>
<organism evidence="1">
    <name type="scientific">marine sediment metagenome</name>
    <dbReference type="NCBI Taxonomy" id="412755"/>
    <lineage>
        <taxon>unclassified sequences</taxon>
        <taxon>metagenomes</taxon>
        <taxon>ecological metagenomes</taxon>
    </lineage>
</organism>
<comment type="caution">
    <text evidence="1">The sequence shown here is derived from an EMBL/GenBank/DDBJ whole genome shotgun (WGS) entry which is preliminary data.</text>
</comment>
<dbReference type="AlphaFoldDB" id="X1ILC6"/>
<name>X1ILC6_9ZZZZ</name>
<accession>X1ILC6</accession>
<reference evidence="1" key="1">
    <citation type="journal article" date="2014" name="Front. Microbiol.">
        <title>High frequency of phylogenetically diverse reductive dehalogenase-homologous genes in deep subseafloor sedimentary metagenomes.</title>
        <authorList>
            <person name="Kawai M."/>
            <person name="Futagami T."/>
            <person name="Toyoda A."/>
            <person name="Takaki Y."/>
            <person name="Nishi S."/>
            <person name="Hori S."/>
            <person name="Arai W."/>
            <person name="Tsubouchi T."/>
            <person name="Morono Y."/>
            <person name="Uchiyama I."/>
            <person name="Ito T."/>
            <person name="Fujiyama A."/>
            <person name="Inagaki F."/>
            <person name="Takami H."/>
        </authorList>
    </citation>
    <scope>NUCLEOTIDE SEQUENCE</scope>
    <source>
        <strain evidence="1">Expedition CK06-06</strain>
    </source>
</reference>
<gene>
    <name evidence="1" type="ORF">S03H2_51030</name>
</gene>
<dbReference type="EMBL" id="BARU01032351">
    <property type="protein sequence ID" value="GAH70045.1"/>
    <property type="molecule type" value="Genomic_DNA"/>
</dbReference>
<protein>
    <submittedName>
        <fullName evidence="1">Uncharacterized protein</fullName>
    </submittedName>
</protein>
<evidence type="ECO:0000313" key="1">
    <source>
        <dbReference type="EMBL" id="GAH70045.1"/>
    </source>
</evidence>